<gene>
    <name evidence="1" type="ORF">ABID28_001105</name>
</gene>
<protein>
    <recommendedName>
        <fullName evidence="3">Phage protein</fullName>
    </recommendedName>
</protein>
<name>A0ABV2JFB6_9STRE</name>
<reference evidence="1 2" key="1">
    <citation type="submission" date="2024-06" db="EMBL/GenBank/DDBJ databases">
        <title>Genomic Encyclopedia of Type Strains, Phase IV (KMG-IV): sequencing the most valuable type-strain genomes for metagenomic binning, comparative biology and taxonomic classification.</title>
        <authorList>
            <person name="Goeker M."/>
        </authorList>
    </citation>
    <scope>NUCLEOTIDE SEQUENCE [LARGE SCALE GENOMIC DNA]</scope>
    <source>
        <strain evidence="1 2">DSM 28302</strain>
    </source>
</reference>
<dbReference type="Proteomes" id="UP001549037">
    <property type="component" value="Unassembled WGS sequence"/>
</dbReference>
<sequence>MVEIPNPKICSLSVLEKFDDSTVFINQMDVFPVDWKKHNEYQLTESEIKQDFEWAWDAGFAKPVEVE</sequence>
<comment type="caution">
    <text evidence="1">The sequence shown here is derived from an EMBL/GenBank/DDBJ whole genome shotgun (WGS) entry which is preliminary data.</text>
</comment>
<organism evidence="1 2">
    <name type="scientific">Streptococcus porcorum</name>
    <dbReference type="NCBI Taxonomy" id="701526"/>
    <lineage>
        <taxon>Bacteria</taxon>
        <taxon>Bacillati</taxon>
        <taxon>Bacillota</taxon>
        <taxon>Bacilli</taxon>
        <taxon>Lactobacillales</taxon>
        <taxon>Streptococcaceae</taxon>
        <taxon>Streptococcus</taxon>
    </lineage>
</organism>
<evidence type="ECO:0000313" key="2">
    <source>
        <dbReference type="Proteomes" id="UP001549037"/>
    </source>
</evidence>
<keyword evidence="2" id="KW-1185">Reference proteome</keyword>
<evidence type="ECO:0008006" key="3">
    <source>
        <dbReference type="Google" id="ProtNLM"/>
    </source>
</evidence>
<dbReference type="EMBL" id="JBEPLN010000016">
    <property type="protein sequence ID" value="MET3634462.1"/>
    <property type="molecule type" value="Genomic_DNA"/>
</dbReference>
<proteinExistence type="predicted"/>
<evidence type="ECO:0000313" key="1">
    <source>
        <dbReference type="EMBL" id="MET3634462.1"/>
    </source>
</evidence>
<accession>A0ABV2JFB6</accession>